<name>A0ACC0U6L6_9AGAM</name>
<keyword evidence="2" id="KW-1185">Reference proteome</keyword>
<dbReference type="EMBL" id="JAGFNK010000142">
    <property type="protein sequence ID" value="KAI9507051.1"/>
    <property type="molecule type" value="Genomic_DNA"/>
</dbReference>
<evidence type="ECO:0000313" key="1">
    <source>
        <dbReference type="EMBL" id="KAI9507051.1"/>
    </source>
</evidence>
<feature type="non-terminal residue" evidence="1">
    <location>
        <position position="106"/>
    </location>
</feature>
<sequence length="106" mass="11253">MMPILEDALMRSVRQHSGTPPESALITSAMGLLAGLLSLPEYAPHIWLFARASTALFDSPCSRGAMAAERAVGTMQPRGHCSISFMRCGTEASGTLLAPHDGKARL</sequence>
<protein>
    <submittedName>
        <fullName evidence="1">Uncharacterized protein</fullName>
    </submittedName>
</protein>
<accession>A0ACC0U6L6</accession>
<evidence type="ECO:0000313" key="2">
    <source>
        <dbReference type="Proteomes" id="UP001207468"/>
    </source>
</evidence>
<gene>
    <name evidence="1" type="ORF">F5148DRAFT_1208680</name>
</gene>
<reference evidence="1" key="1">
    <citation type="submission" date="2021-03" db="EMBL/GenBank/DDBJ databases">
        <title>Evolutionary priming and transition to the ectomycorrhizal habit in an iconic lineage of mushroom-forming fungi: is preadaptation a requirement?</title>
        <authorList>
            <consortium name="DOE Joint Genome Institute"/>
            <person name="Looney B.P."/>
            <person name="Miyauchi S."/>
            <person name="Morin E."/>
            <person name="Drula E."/>
            <person name="Courty P.E."/>
            <person name="Chicoki N."/>
            <person name="Fauchery L."/>
            <person name="Kohler A."/>
            <person name="Kuo A."/>
            <person name="LaButti K."/>
            <person name="Pangilinan J."/>
            <person name="Lipzen A."/>
            <person name="Riley R."/>
            <person name="Andreopoulos W."/>
            <person name="He G."/>
            <person name="Johnson J."/>
            <person name="Barry K.W."/>
            <person name="Grigoriev I.V."/>
            <person name="Nagy L."/>
            <person name="Hibbett D."/>
            <person name="Henrissat B."/>
            <person name="Matheny P.B."/>
            <person name="Labbe J."/>
            <person name="Martin A.F."/>
        </authorList>
    </citation>
    <scope>NUCLEOTIDE SEQUENCE</scope>
    <source>
        <strain evidence="1">BPL698</strain>
    </source>
</reference>
<dbReference type="Proteomes" id="UP001207468">
    <property type="component" value="Unassembled WGS sequence"/>
</dbReference>
<proteinExistence type="predicted"/>
<organism evidence="1 2">
    <name type="scientific">Russula earlei</name>
    <dbReference type="NCBI Taxonomy" id="71964"/>
    <lineage>
        <taxon>Eukaryota</taxon>
        <taxon>Fungi</taxon>
        <taxon>Dikarya</taxon>
        <taxon>Basidiomycota</taxon>
        <taxon>Agaricomycotina</taxon>
        <taxon>Agaricomycetes</taxon>
        <taxon>Russulales</taxon>
        <taxon>Russulaceae</taxon>
        <taxon>Russula</taxon>
    </lineage>
</organism>
<comment type="caution">
    <text evidence="1">The sequence shown here is derived from an EMBL/GenBank/DDBJ whole genome shotgun (WGS) entry which is preliminary data.</text>
</comment>